<evidence type="ECO:0000256" key="2">
    <source>
        <dbReference type="ARBA" id="ARBA00022630"/>
    </source>
</evidence>
<gene>
    <name evidence="6" type="ORF">S01H1_21049</name>
</gene>
<evidence type="ECO:0000259" key="5">
    <source>
        <dbReference type="Pfam" id="PF07992"/>
    </source>
</evidence>
<dbReference type="PRINTS" id="PR00368">
    <property type="entry name" value="FADPNR"/>
</dbReference>
<reference evidence="6" key="1">
    <citation type="journal article" date="2014" name="Front. Microbiol.">
        <title>High frequency of phylogenetically diverse reductive dehalogenase-homologous genes in deep subseafloor sedimentary metagenomes.</title>
        <authorList>
            <person name="Kawai M."/>
            <person name="Futagami T."/>
            <person name="Toyoda A."/>
            <person name="Takaki Y."/>
            <person name="Nishi S."/>
            <person name="Hori S."/>
            <person name="Arai W."/>
            <person name="Tsubouchi T."/>
            <person name="Morono Y."/>
            <person name="Uchiyama I."/>
            <person name="Ito T."/>
            <person name="Fujiyama A."/>
            <person name="Inagaki F."/>
            <person name="Takami H."/>
        </authorList>
    </citation>
    <scope>NUCLEOTIDE SEQUENCE</scope>
    <source>
        <strain evidence="6">Expedition CK06-06</strain>
    </source>
</reference>
<comment type="cofactor">
    <cofactor evidence="1">
        <name>FMN</name>
        <dbReference type="ChEBI" id="CHEBI:58210"/>
    </cofactor>
</comment>
<dbReference type="Pfam" id="PF07992">
    <property type="entry name" value="Pyr_redox_2"/>
    <property type="match status" value="1"/>
</dbReference>
<feature type="non-terminal residue" evidence="6">
    <location>
        <position position="261"/>
    </location>
</feature>
<dbReference type="Gene3D" id="3.40.50.720">
    <property type="entry name" value="NAD(P)-binding Rossmann-like Domain"/>
    <property type="match status" value="1"/>
</dbReference>
<feature type="domain" description="FAD/NAD(P)-binding" evidence="5">
    <location>
        <begin position="41"/>
        <end position="260"/>
    </location>
</feature>
<dbReference type="AlphaFoldDB" id="X0TUD4"/>
<evidence type="ECO:0000256" key="4">
    <source>
        <dbReference type="ARBA" id="ARBA00023002"/>
    </source>
</evidence>
<dbReference type="Gene3D" id="3.50.50.60">
    <property type="entry name" value="FAD/NAD(P)-binding domain"/>
    <property type="match status" value="1"/>
</dbReference>
<evidence type="ECO:0000256" key="3">
    <source>
        <dbReference type="ARBA" id="ARBA00022643"/>
    </source>
</evidence>
<keyword evidence="4" id="KW-0560">Oxidoreductase</keyword>
<dbReference type="PANTHER" id="PTHR42917:SF2">
    <property type="entry name" value="2,4-DIENOYL-COA REDUCTASE [(2E)-ENOYL-COA-PRODUCING]"/>
    <property type="match status" value="1"/>
</dbReference>
<sequence>CIGDHECLKRIVERKYLSCTVNPQVGMEREFTLRPADKKKSVLVVGGGPGGMEAARVAALRGHQVTLWERDKVLGGNLIPASVPDFKQDYRMLIDYLSTQIKKLGVTVELGKEANAELIQRMQPDVVFIATGSRPIVPQIPGVKKDKVVTAVDLLLGKKKAGESVVVIGGGLVGCETALHLVRQGKKVTVVESLDTAARDMYKANRLHLLKLLEDEKVQIMTDTSVLEVKDEGIVIAGKEGKKSTLAADTVVLALGMQCND</sequence>
<name>X0TUD4_9ZZZZ</name>
<proteinExistence type="predicted"/>
<comment type="caution">
    <text evidence="6">The sequence shown here is derived from an EMBL/GenBank/DDBJ whole genome shotgun (WGS) entry which is preliminary data.</text>
</comment>
<feature type="non-terminal residue" evidence="6">
    <location>
        <position position="1"/>
    </location>
</feature>
<dbReference type="InterPro" id="IPR023753">
    <property type="entry name" value="FAD/NAD-binding_dom"/>
</dbReference>
<dbReference type="PRINTS" id="PR00469">
    <property type="entry name" value="PNDRDTASEII"/>
</dbReference>
<dbReference type="InterPro" id="IPR036188">
    <property type="entry name" value="FAD/NAD-bd_sf"/>
</dbReference>
<keyword evidence="3" id="KW-0288">FMN</keyword>
<keyword evidence="2" id="KW-0285">Flavoprotein</keyword>
<dbReference type="EMBL" id="BARS01011606">
    <property type="protein sequence ID" value="GAF91777.1"/>
    <property type="molecule type" value="Genomic_DNA"/>
</dbReference>
<protein>
    <recommendedName>
        <fullName evidence="5">FAD/NAD(P)-binding domain-containing protein</fullName>
    </recommendedName>
</protein>
<dbReference type="InterPro" id="IPR051793">
    <property type="entry name" value="NADH:flavin_oxidoreductase"/>
</dbReference>
<evidence type="ECO:0000256" key="1">
    <source>
        <dbReference type="ARBA" id="ARBA00001917"/>
    </source>
</evidence>
<evidence type="ECO:0000313" key="6">
    <source>
        <dbReference type="EMBL" id="GAF91777.1"/>
    </source>
</evidence>
<dbReference type="GO" id="GO:0016491">
    <property type="term" value="F:oxidoreductase activity"/>
    <property type="evidence" value="ECO:0007669"/>
    <property type="project" value="UniProtKB-KW"/>
</dbReference>
<accession>X0TUD4</accession>
<dbReference type="SUPFAM" id="SSF51905">
    <property type="entry name" value="FAD/NAD(P)-binding domain"/>
    <property type="match status" value="1"/>
</dbReference>
<dbReference type="PANTHER" id="PTHR42917">
    <property type="entry name" value="2,4-DIENOYL-COA REDUCTASE"/>
    <property type="match status" value="1"/>
</dbReference>
<organism evidence="6">
    <name type="scientific">marine sediment metagenome</name>
    <dbReference type="NCBI Taxonomy" id="412755"/>
    <lineage>
        <taxon>unclassified sequences</taxon>
        <taxon>metagenomes</taxon>
        <taxon>ecological metagenomes</taxon>
    </lineage>
</organism>